<evidence type="ECO:0000259" key="3">
    <source>
        <dbReference type="Pfam" id="PF07596"/>
    </source>
</evidence>
<dbReference type="SUPFAM" id="SSF54523">
    <property type="entry name" value="Pili subunits"/>
    <property type="match status" value="1"/>
</dbReference>
<feature type="transmembrane region" description="Helical" evidence="2">
    <location>
        <begin position="12"/>
        <end position="33"/>
    </location>
</feature>
<dbReference type="RefSeq" id="WP_105351070.1">
    <property type="nucleotide sequence ID" value="NZ_PUIA01000017.1"/>
</dbReference>
<name>A0A2S8FX90_9BACT</name>
<dbReference type="NCBIfam" id="TIGR02532">
    <property type="entry name" value="IV_pilin_GFxxxE"/>
    <property type="match status" value="1"/>
</dbReference>
<dbReference type="InterPro" id="IPR012902">
    <property type="entry name" value="N_methyl_site"/>
</dbReference>
<dbReference type="PANTHER" id="PTHR30093:SF2">
    <property type="entry name" value="TYPE II SECRETION SYSTEM PROTEIN H"/>
    <property type="match status" value="1"/>
</dbReference>
<sequence>MKNLQRPRGFTLVELLVVIAIIGVLIALLLPAVQQAREAARRMTCSNQFKQIGIALHNYHDTFGSLPPGIVTTNQTCWLTHILPQIEQGSLYDQIDAAGAFDEPWEDVPAMVSTGNTPLAKTIIDGYICPSDTGDGVNKRLGNSTNQFGKSNYIGIFSAYYNSTNATATNGNGGSDRQATFFDNSSTSFRDITDGLSNTIIVAERAERKGSGPAGSLWIGYHNDSGGAISGSIAQFQVRLRMERSSNDTDYNINGNSNYNPSSNHPGGAQFLRGDASVVFLPETINLRTQAALGTIDGGEVIGEY</sequence>
<comment type="caution">
    <text evidence="4">The sequence shown here is derived from an EMBL/GenBank/DDBJ whole genome shotgun (WGS) entry which is preliminary data.</text>
</comment>
<accession>A0A2S8FX90</accession>
<dbReference type="InterPro" id="IPR011453">
    <property type="entry name" value="DUF1559"/>
</dbReference>
<evidence type="ECO:0000256" key="2">
    <source>
        <dbReference type="SAM" id="Phobius"/>
    </source>
</evidence>
<dbReference type="Pfam" id="PF07596">
    <property type="entry name" value="SBP_bac_10"/>
    <property type="match status" value="1"/>
</dbReference>
<proteinExistence type="predicted"/>
<dbReference type="EMBL" id="PUIA01000017">
    <property type="protein sequence ID" value="PQO36788.1"/>
    <property type="molecule type" value="Genomic_DNA"/>
</dbReference>
<feature type="region of interest" description="Disordered" evidence="1">
    <location>
        <begin position="247"/>
        <end position="268"/>
    </location>
</feature>
<dbReference type="Proteomes" id="UP000240009">
    <property type="component" value="Unassembled WGS sequence"/>
</dbReference>
<reference evidence="4 5" key="1">
    <citation type="submission" date="2018-02" db="EMBL/GenBank/DDBJ databases">
        <title>Comparative genomes isolates from brazilian mangrove.</title>
        <authorList>
            <person name="Araujo J.E."/>
            <person name="Taketani R.G."/>
            <person name="Silva M.C.P."/>
            <person name="Loureco M.V."/>
            <person name="Andreote F.D."/>
        </authorList>
    </citation>
    <scope>NUCLEOTIDE SEQUENCE [LARGE SCALE GENOMIC DNA]</scope>
    <source>
        <strain evidence="4 5">HEX-2 MGV</strain>
    </source>
</reference>
<dbReference type="PROSITE" id="PS00409">
    <property type="entry name" value="PROKAR_NTER_METHYL"/>
    <property type="match status" value="1"/>
</dbReference>
<evidence type="ECO:0000256" key="1">
    <source>
        <dbReference type="SAM" id="MobiDB-lite"/>
    </source>
</evidence>
<evidence type="ECO:0000313" key="4">
    <source>
        <dbReference type="EMBL" id="PQO36788.1"/>
    </source>
</evidence>
<dbReference type="Gene3D" id="3.30.700.10">
    <property type="entry name" value="Glycoprotein, Type 4 Pilin"/>
    <property type="match status" value="1"/>
</dbReference>
<keyword evidence="2" id="KW-1133">Transmembrane helix</keyword>
<keyword evidence="2" id="KW-0472">Membrane</keyword>
<dbReference type="PANTHER" id="PTHR30093">
    <property type="entry name" value="GENERAL SECRETION PATHWAY PROTEIN G"/>
    <property type="match status" value="1"/>
</dbReference>
<organism evidence="4 5">
    <name type="scientific">Blastopirellula marina</name>
    <dbReference type="NCBI Taxonomy" id="124"/>
    <lineage>
        <taxon>Bacteria</taxon>
        <taxon>Pseudomonadati</taxon>
        <taxon>Planctomycetota</taxon>
        <taxon>Planctomycetia</taxon>
        <taxon>Pirellulales</taxon>
        <taxon>Pirellulaceae</taxon>
        <taxon>Blastopirellula</taxon>
    </lineage>
</organism>
<keyword evidence="2" id="KW-0812">Transmembrane</keyword>
<feature type="domain" description="DUF1559" evidence="3">
    <location>
        <begin position="34"/>
        <end position="287"/>
    </location>
</feature>
<feature type="compositionally biased region" description="Polar residues" evidence="1">
    <location>
        <begin position="248"/>
        <end position="265"/>
    </location>
</feature>
<gene>
    <name evidence="4" type="ORF">C5Y96_06365</name>
</gene>
<dbReference type="Pfam" id="PF07963">
    <property type="entry name" value="N_methyl"/>
    <property type="match status" value="1"/>
</dbReference>
<dbReference type="InterPro" id="IPR045584">
    <property type="entry name" value="Pilin-like"/>
</dbReference>
<evidence type="ECO:0000313" key="5">
    <source>
        <dbReference type="Proteomes" id="UP000240009"/>
    </source>
</evidence>
<dbReference type="OrthoDB" id="247601at2"/>
<protein>
    <submittedName>
        <fullName evidence="4">Prepilin-type cleavage/methylation domain-containing protein</fullName>
    </submittedName>
</protein>
<dbReference type="AlphaFoldDB" id="A0A2S8FX90"/>